<dbReference type="Proteomes" id="UP000805704">
    <property type="component" value="Chromosome 23"/>
</dbReference>
<comment type="caution">
    <text evidence="1">The sequence shown here is derived from an EMBL/GenBank/DDBJ whole genome shotgun (WGS) entry which is preliminary data.</text>
</comment>
<sequence>MAEADAVVYSDVKFIKAKKNANGSQQQAASDGGSKVTLKRVAVAVLITLLVATVIALGFTYHHLFKSDYNSPTDEDEAVKKNLTDKPYEMKCEEGWEQNGTQCYYFSTNALTWSESRDECRRRGGDLVKVDSVEEQAFLQEKLGEKMMYDEDKHWIGLTDSKTERTWLWTDGSPLNESLTFWSSREPDDWKGQNPDGEDCVRMGERGGSDPKTWFDKSCKAFHKSICEKCVYCDSA</sequence>
<name>A0ACB7ERP8_NIBAL</name>
<keyword evidence="2" id="KW-1185">Reference proteome</keyword>
<accession>A0ACB7ERP8</accession>
<evidence type="ECO:0000313" key="2">
    <source>
        <dbReference type="Proteomes" id="UP000805704"/>
    </source>
</evidence>
<evidence type="ECO:0000313" key="1">
    <source>
        <dbReference type="EMBL" id="KAG8004889.1"/>
    </source>
</evidence>
<organism evidence="1 2">
    <name type="scientific">Nibea albiflora</name>
    <name type="common">Yellow drum</name>
    <name type="synonym">Corvina albiflora</name>
    <dbReference type="NCBI Taxonomy" id="240163"/>
    <lineage>
        <taxon>Eukaryota</taxon>
        <taxon>Metazoa</taxon>
        <taxon>Chordata</taxon>
        <taxon>Craniata</taxon>
        <taxon>Vertebrata</taxon>
        <taxon>Euteleostomi</taxon>
        <taxon>Actinopterygii</taxon>
        <taxon>Neopterygii</taxon>
        <taxon>Teleostei</taxon>
        <taxon>Neoteleostei</taxon>
        <taxon>Acanthomorphata</taxon>
        <taxon>Eupercaria</taxon>
        <taxon>Sciaenidae</taxon>
        <taxon>Nibea</taxon>
    </lineage>
</organism>
<dbReference type="EMBL" id="CM024811">
    <property type="protein sequence ID" value="KAG8004889.1"/>
    <property type="molecule type" value="Genomic_DNA"/>
</dbReference>
<proteinExistence type="predicted"/>
<gene>
    <name evidence="1" type="primary">CLEC4A</name>
    <name evidence="1" type="ORF">GBF38_010713</name>
</gene>
<reference evidence="1" key="1">
    <citation type="submission" date="2020-04" db="EMBL/GenBank/DDBJ databases">
        <title>A chromosome-scale assembly and high-density genetic map of the yellow drum (Nibea albiflora) genome.</title>
        <authorList>
            <person name="Xu D."/>
            <person name="Zhang W."/>
            <person name="Chen R."/>
            <person name="Tan P."/>
            <person name="Wang L."/>
            <person name="Song H."/>
            <person name="Tian L."/>
            <person name="Zhu Q."/>
            <person name="Wang B."/>
        </authorList>
    </citation>
    <scope>NUCLEOTIDE SEQUENCE</scope>
    <source>
        <strain evidence="1">ZJHYS-2018</strain>
    </source>
</reference>
<protein>
    <submittedName>
        <fullName evidence="1">C-type lectin domain family 4 member A</fullName>
    </submittedName>
</protein>